<dbReference type="eggNOG" id="COG2041">
    <property type="taxonomic scope" value="Bacteria"/>
</dbReference>
<evidence type="ECO:0000313" key="1">
    <source>
        <dbReference type="EMBL" id="KGX88588.1"/>
    </source>
</evidence>
<dbReference type="OrthoDB" id="2404998at2"/>
<dbReference type="EMBL" id="AVPG01000002">
    <property type="protein sequence ID" value="KGX88588.1"/>
    <property type="molecule type" value="Genomic_DNA"/>
</dbReference>
<dbReference type="RefSeq" id="WP_036832275.1">
    <property type="nucleotide sequence ID" value="NZ_AVPG01000002.1"/>
</dbReference>
<protein>
    <recommendedName>
        <fullName evidence="3">Peptidyl-prolyl cis-trans isomerase</fullName>
    </recommendedName>
</protein>
<accession>A0A0A5GBL3</accession>
<dbReference type="STRING" id="1385512.N784_07915"/>
<keyword evidence="2" id="KW-1185">Reference proteome</keyword>
<sequence>MVIQLTGNVQYTITLDPSVWIFDDRKIDFSKAFSKIEQDKSDDDELKKKAQFWDREVYQQQINPPVNKSINSFEKKKILEGTFVMPIHHFLENALVYDNAKGAILETTNGEIHITLDELQHSLLLFAQKGKQIQEDGPVHLYFQDGSNQQDPITGINKIVIE</sequence>
<dbReference type="Proteomes" id="UP000030401">
    <property type="component" value="Unassembled WGS sequence"/>
</dbReference>
<comment type="caution">
    <text evidence="1">The sequence shown here is derived from an EMBL/GenBank/DDBJ whole genome shotgun (WGS) entry which is preliminary data.</text>
</comment>
<gene>
    <name evidence="1" type="ORF">N784_07915</name>
</gene>
<proteinExistence type="predicted"/>
<name>A0A0A5GBL3_9BACI</name>
<organism evidence="1 2">
    <name type="scientific">Pontibacillus litoralis JSM 072002</name>
    <dbReference type="NCBI Taxonomy" id="1385512"/>
    <lineage>
        <taxon>Bacteria</taxon>
        <taxon>Bacillati</taxon>
        <taxon>Bacillota</taxon>
        <taxon>Bacilli</taxon>
        <taxon>Bacillales</taxon>
        <taxon>Bacillaceae</taxon>
        <taxon>Pontibacillus</taxon>
    </lineage>
</organism>
<reference evidence="1 2" key="1">
    <citation type="submission" date="2013-08" db="EMBL/GenBank/DDBJ databases">
        <authorList>
            <person name="Huang J."/>
            <person name="Wang G."/>
        </authorList>
    </citation>
    <scope>NUCLEOTIDE SEQUENCE [LARGE SCALE GENOMIC DNA]</scope>
    <source>
        <strain evidence="1 2">JSM 072002</strain>
    </source>
</reference>
<evidence type="ECO:0000313" key="2">
    <source>
        <dbReference type="Proteomes" id="UP000030401"/>
    </source>
</evidence>
<dbReference type="AlphaFoldDB" id="A0A0A5GBL3"/>
<evidence type="ECO:0008006" key="3">
    <source>
        <dbReference type="Google" id="ProtNLM"/>
    </source>
</evidence>